<evidence type="ECO:0000313" key="5">
    <source>
        <dbReference type="Proteomes" id="UP000233256"/>
    </source>
</evidence>
<dbReference type="Proteomes" id="UP000233256">
    <property type="component" value="Unassembled WGS sequence"/>
</dbReference>
<dbReference type="SUPFAM" id="SSF54523">
    <property type="entry name" value="Pili subunits"/>
    <property type="match status" value="1"/>
</dbReference>
<evidence type="ECO:0000313" key="4">
    <source>
        <dbReference type="EMBL" id="PKK91790.1"/>
    </source>
</evidence>
<comment type="caution">
    <text evidence="4">The sequence shown here is derived from an EMBL/GenBank/DDBJ whole genome shotgun (WGS) entry which is preliminary data.</text>
</comment>
<dbReference type="NCBIfam" id="TIGR02532">
    <property type="entry name" value="IV_pilin_GFxxxE"/>
    <property type="match status" value="1"/>
</dbReference>
<dbReference type="PANTHER" id="PTHR30093">
    <property type="entry name" value="GENERAL SECRETION PATHWAY PROTEIN G"/>
    <property type="match status" value="1"/>
</dbReference>
<dbReference type="AlphaFoldDB" id="A0A2N1PTZ1"/>
<dbReference type="InterPro" id="IPR012902">
    <property type="entry name" value="N_methyl_site"/>
</dbReference>
<feature type="domain" description="Type II secretion system protein GspG C-terminal" evidence="3">
    <location>
        <begin position="33"/>
        <end position="81"/>
    </location>
</feature>
<organism evidence="4 5">
    <name type="scientific">Candidatus Wallbacteria bacterium HGW-Wallbacteria-1</name>
    <dbReference type="NCBI Taxonomy" id="2013854"/>
    <lineage>
        <taxon>Bacteria</taxon>
        <taxon>Candidatus Walliibacteriota</taxon>
    </lineage>
</organism>
<sequence length="122" mass="13569">MKQAKNGEKAFTLVELMIVIAVIGILSSIALPNMMQANKKAKTRACKANLSQLQRTIEVYNTENNRYPDCQDADSLERLLKSYFVGGVFPKCPNKIPYLLIQPIPGEGTIQVLCPEHGVFDD</sequence>
<gene>
    <name evidence="4" type="ORF">CVV64_03760</name>
</gene>
<reference evidence="4 5" key="1">
    <citation type="journal article" date="2017" name="ISME J.">
        <title>Potential for microbial H2 and metal transformations associated with novel bacteria and archaea in deep terrestrial subsurface sediments.</title>
        <authorList>
            <person name="Hernsdorf A.W."/>
            <person name="Amano Y."/>
            <person name="Miyakawa K."/>
            <person name="Ise K."/>
            <person name="Suzuki Y."/>
            <person name="Anantharaman K."/>
            <person name="Probst A."/>
            <person name="Burstein D."/>
            <person name="Thomas B.C."/>
            <person name="Banfield J.F."/>
        </authorList>
    </citation>
    <scope>NUCLEOTIDE SEQUENCE [LARGE SCALE GENOMIC DNA]</scope>
    <source>
        <strain evidence="4">HGW-Wallbacteria-1</strain>
    </source>
</reference>
<dbReference type="GO" id="GO:0015627">
    <property type="term" value="C:type II protein secretion system complex"/>
    <property type="evidence" value="ECO:0007669"/>
    <property type="project" value="InterPro"/>
</dbReference>
<evidence type="ECO:0000259" key="3">
    <source>
        <dbReference type="Pfam" id="PF08334"/>
    </source>
</evidence>
<dbReference type="InterPro" id="IPR045584">
    <property type="entry name" value="Pilin-like"/>
</dbReference>
<feature type="transmembrane region" description="Helical" evidence="2">
    <location>
        <begin position="12"/>
        <end position="34"/>
    </location>
</feature>
<dbReference type="GO" id="GO:0015628">
    <property type="term" value="P:protein secretion by the type II secretion system"/>
    <property type="evidence" value="ECO:0007669"/>
    <property type="project" value="InterPro"/>
</dbReference>
<evidence type="ECO:0000256" key="2">
    <source>
        <dbReference type="SAM" id="Phobius"/>
    </source>
</evidence>
<dbReference type="EMBL" id="PGXC01000002">
    <property type="protein sequence ID" value="PKK91790.1"/>
    <property type="molecule type" value="Genomic_DNA"/>
</dbReference>
<dbReference type="Pfam" id="PF07963">
    <property type="entry name" value="N_methyl"/>
    <property type="match status" value="1"/>
</dbReference>
<dbReference type="Gene3D" id="3.30.700.10">
    <property type="entry name" value="Glycoprotein, Type 4 Pilin"/>
    <property type="match status" value="1"/>
</dbReference>
<name>A0A2N1PTZ1_9BACT</name>
<keyword evidence="1" id="KW-0488">Methylation</keyword>
<dbReference type="PRINTS" id="PR00813">
    <property type="entry name" value="BCTERIALGSPG"/>
</dbReference>
<proteinExistence type="predicted"/>
<accession>A0A2N1PTZ1</accession>
<dbReference type="InterPro" id="IPR013545">
    <property type="entry name" value="T2SS_protein-GspG_C"/>
</dbReference>
<keyword evidence="2" id="KW-0812">Transmembrane</keyword>
<keyword evidence="2" id="KW-1133">Transmembrane helix</keyword>
<keyword evidence="2" id="KW-0472">Membrane</keyword>
<protein>
    <recommendedName>
        <fullName evidence="3">Type II secretion system protein GspG C-terminal domain-containing protein</fullName>
    </recommendedName>
</protein>
<dbReference type="InterPro" id="IPR000983">
    <property type="entry name" value="Bac_GSPG_pilin"/>
</dbReference>
<evidence type="ECO:0000256" key="1">
    <source>
        <dbReference type="ARBA" id="ARBA00022481"/>
    </source>
</evidence>
<dbReference type="Pfam" id="PF08334">
    <property type="entry name" value="T2SSG"/>
    <property type="match status" value="1"/>
</dbReference>